<keyword evidence="8" id="KW-1185">Reference proteome</keyword>
<evidence type="ECO:0000256" key="5">
    <source>
        <dbReference type="SAM" id="MobiDB-lite"/>
    </source>
</evidence>
<evidence type="ECO:0000259" key="6">
    <source>
        <dbReference type="PROSITE" id="PS50071"/>
    </source>
</evidence>
<dbReference type="SMART" id="SM00389">
    <property type="entry name" value="HOX"/>
    <property type="match status" value="2"/>
</dbReference>
<evidence type="ECO:0000256" key="1">
    <source>
        <dbReference type="ARBA" id="ARBA00004123"/>
    </source>
</evidence>
<dbReference type="InterPro" id="IPR001356">
    <property type="entry name" value="HD"/>
</dbReference>
<proteinExistence type="predicted"/>
<dbReference type="PANTHER" id="PTHR24341">
    <property type="entry name" value="HOMEOBOX PROTEIN ENGRAILED"/>
    <property type="match status" value="1"/>
</dbReference>
<dbReference type="SUPFAM" id="SSF46689">
    <property type="entry name" value="Homeodomain-like"/>
    <property type="match status" value="2"/>
</dbReference>
<dbReference type="PANTHER" id="PTHR24341:SF1">
    <property type="entry name" value="CYTOPLASMIC POLYADENYLATED HOMEOBOX-LIKE PROTEIN"/>
    <property type="match status" value="1"/>
</dbReference>
<feature type="compositionally biased region" description="Basic and acidic residues" evidence="5">
    <location>
        <begin position="78"/>
        <end position="90"/>
    </location>
</feature>
<organism evidence="7 8">
    <name type="scientific">Fukomys damarensis</name>
    <name type="common">Damaraland mole rat</name>
    <name type="synonym">Cryptomys damarensis</name>
    <dbReference type="NCBI Taxonomy" id="885580"/>
    <lineage>
        <taxon>Eukaryota</taxon>
        <taxon>Metazoa</taxon>
        <taxon>Chordata</taxon>
        <taxon>Craniata</taxon>
        <taxon>Vertebrata</taxon>
        <taxon>Euteleostomi</taxon>
        <taxon>Mammalia</taxon>
        <taxon>Eutheria</taxon>
        <taxon>Euarchontoglires</taxon>
        <taxon>Glires</taxon>
        <taxon>Rodentia</taxon>
        <taxon>Hystricomorpha</taxon>
        <taxon>Bathyergidae</taxon>
        <taxon>Fukomys</taxon>
    </lineage>
</organism>
<evidence type="ECO:0000313" key="8">
    <source>
        <dbReference type="Proteomes" id="UP000028990"/>
    </source>
</evidence>
<feature type="domain" description="Homeobox" evidence="6">
    <location>
        <begin position="222"/>
        <end position="282"/>
    </location>
</feature>
<feature type="region of interest" description="Disordered" evidence="5">
    <location>
        <begin position="31"/>
        <end position="53"/>
    </location>
</feature>
<dbReference type="GO" id="GO:0000981">
    <property type="term" value="F:DNA-binding transcription factor activity, RNA polymerase II-specific"/>
    <property type="evidence" value="ECO:0007669"/>
    <property type="project" value="TreeGrafter"/>
</dbReference>
<feature type="region of interest" description="Disordered" evidence="5">
    <location>
        <begin position="73"/>
        <end position="101"/>
    </location>
</feature>
<comment type="subcellular location">
    <subcellularLocation>
        <location evidence="1 3 4">Nucleus</location>
    </subcellularLocation>
</comment>
<feature type="region of interest" description="Disordered" evidence="5">
    <location>
        <begin position="194"/>
        <end position="230"/>
    </location>
</feature>
<evidence type="ECO:0000256" key="3">
    <source>
        <dbReference type="PROSITE-ProRule" id="PRU00108"/>
    </source>
</evidence>
<dbReference type="EMBL" id="KN122333">
    <property type="protein sequence ID" value="KFO31016.1"/>
    <property type="molecule type" value="Genomic_DNA"/>
</dbReference>
<dbReference type="GO" id="GO:0005634">
    <property type="term" value="C:nucleus"/>
    <property type="evidence" value="ECO:0007669"/>
    <property type="project" value="UniProtKB-SubCell"/>
</dbReference>
<keyword evidence="2 3" id="KW-0539">Nucleus</keyword>
<dbReference type="GO" id="GO:0000978">
    <property type="term" value="F:RNA polymerase II cis-regulatory region sequence-specific DNA binding"/>
    <property type="evidence" value="ECO:0007669"/>
    <property type="project" value="TreeGrafter"/>
</dbReference>
<dbReference type="AlphaFoldDB" id="A0A091E7A1"/>
<gene>
    <name evidence="7" type="ORF">H920_07596</name>
</gene>
<keyword evidence="3 4" id="KW-0238">DNA-binding</keyword>
<evidence type="ECO:0000256" key="4">
    <source>
        <dbReference type="RuleBase" id="RU000682"/>
    </source>
</evidence>
<dbReference type="Gene3D" id="1.10.10.60">
    <property type="entry name" value="Homeodomain-like"/>
    <property type="match status" value="2"/>
</dbReference>
<reference evidence="7 8" key="1">
    <citation type="submission" date="2013-11" db="EMBL/GenBank/DDBJ databases">
        <title>The Damaraland mole rat (Fukomys damarensis) genome and evolution of African mole rats.</title>
        <authorList>
            <person name="Gladyshev V.N."/>
            <person name="Fang X."/>
        </authorList>
    </citation>
    <scope>NUCLEOTIDE SEQUENCE [LARGE SCALE GENOMIC DNA]</scope>
    <source>
        <tissue evidence="7">Liver</tissue>
    </source>
</reference>
<protein>
    <recommendedName>
        <fullName evidence="6">Homeobox domain-containing protein</fullName>
    </recommendedName>
</protein>
<feature type="DNA-binding region" description="Homeobox" evidence="3">
    <location>
        <begin position="224"/>
        <end position="283"/>
    </location>
</feature>
<evidence type="ECO:0000256" key="2">
    <source>
        <dbReference type="ARBA" id="ARBA00023242"/>
    </source>
</evidence>
<dbReference type="CDD" id="cd00086">
    <property type="entry name" value="homeodomain"/>
    <property type="match status" value="2"/>
</dbReference>
<keyword evidence="3 4" id="KW-0371">Homeobox</keyword>
<sequence>MRTKTCHVKVQDPNDECNCAVYLKCTNKLNENKQTNTPESSDKERSRCAHRPLQSSSAVVSLRDLMLHTFDMTSKGSSVKEDNHNEEKGPKPGRRRSPHRFTNDDLQILKRFFEKNTYPAFRDKEELANRIHCHVYVIENTQAQSASCFTKEASFPHQEAPLGGTGLSSLETQSVAAGKVASCGFLAMGMNMEASSTSEHPESSVQADNQNEERGPQCERHHEKGRQRHRLKNDDIQILKQFFQQNPYPDLTVKQELASEIHCDVYVIDKWFRNRRTRLPPEEKQRVFAFRIRHQFPVEESSFPGDQNTQAPPANYSFEKFSFPCRESSEHGSENSSMETQQGPVGQVDSSGFLATSTNMDPICASEYQDGSGSVQSFRPIPTKFIYSMASGQYPDSICFESQG</sequence>
<name>A0A091E7A1_FUKDA</name>
<dbReference type="Pfam" id="PF00046">
    <property type="entry name" value="Homeodomain"/>
    <property type="match status" value="2"/>
</dbReference>
<feature type="compositionally biased region" description="Basic and acidic residues" evidence="5">
    <location>
        <begin position="211"/>
        <end position="222"/>
    </location>
</feature>
<feature type="compositionally biased region" description="Polar residues" evidence="5">
    <location>
        <begin position="334"/>
        <end position="352"/>
    </location>
</feature>
<dbReference type="PROSITE" id="PS50071">
    <property type="entry name" value="HOMEOBOX_2"/>
    <property type="match status" value="1"/>
</dbReference>
<dbReference type="Proteomes" id="UP000028990">
    <property type="component" value="Unassembled WGS sequence"/>
</dbReference>
<evidence type="ECO:0000313" key="7">
    <source>
        <dbReference type="EMBL" id="KFO31016.1"/>
    </source>
</evidence>
<feature type="compositionally biased region" description="Polar residues" evidence="5">
    <location>
        <begin position="194"/>
        <end position="209"/>
    </location>
</feature>
<dbReference type="InterPro" id="IPR009057">
    <property type="entry name" value="Homeodomain-like_sf"/>
</dbReference>
<dbReference type="InterPro" id="IPR050720">
    <property type="entry name" value="Engrailed_Homeobox_TFs"/>
</dbReference>
<accession>A0A091E7A1</accession>
<feature type="region of interest" description="Disordered" evidence="5">
    <location>
        <begin position="326"/>
        <end position="352"/>
    </location>
</feature>